<organism evidence="1">
    <name type="scientific">mine drainage metagenome</name>
    <dbReference type="NCBI Taxonomy" id="410659"/>
    <lineage>
        <taxon>unclassified sequences</taxon>
        <taxon>metagenomes</taxon>
        <taxon>ecological metagenomes</taxon>
    </lineage>
</organism>
<dbReference type="EMBL" id="MLJW01000135">
    <property type="protein sequence ID" value="OIQ97306.1"/>
    <property type="molecule type" value="Genomic_DNA"/>
</dbReference>
<sequence>MLVQRVELGVRLVQACIPMPVLINSRHWVAPVLATAPNNSGE</sequence>
<reference evidence="1" key="1">
    <citation type="submission" date="2016-10" db="EMBL/GenBank/DDBJ databases">
        <title>Sequence of Gallionella enrichment culture.</title>
        <authorList>
            <person name="Poehlein A."/>
            <person name="Muehling M."/>
            <person name="Daniel R."/>
        </authorList>
    </citation>
    <scope>NUCLEOTIDE SEQUENCE</scope>
</reference>
<dbReference type="AlphaFoldDB" id="A0A1J5RP18"/>
<protein>
    <submittedName>
        <fullName evidence="1">Uncharacterized protein</fullName>
    </submittedName>
</protein>
<name>A0A1J5RP18_9ZZZZ</name>
<comment type="caution">
    <text evidence="1">The sequence shown here is derived from an EMBL/GenBank/DDBJ whole genome shotgun (WGS) entry which is preliminary data.</text>
</comment>
<gene>
    <name evidence="1" type="ORF">GALL_207070</name>
</gene>
<accession>A0A1J5RP18</accession>
<proteinExistence type="predicted"/>
<evidence type="ECO:0000313" key="1">
    <source>
        <dbReference type="EMBL" id="OIQ97306.1"/>
    </source>
</evidence>